<evidence type="ECO:0000313" key="2">
    <source>
        <dbReference type="Proteomes" id="UP000001068"/>
    </source>
</evidence>
<dbReference type="AlphaFoldDB" id="E8R8B8"/>
<dbReference type="HOGENOM" id="CLU_2353100_0_0_2"/>
<gene>
    <name evidence="1" type="ordered locus">Desmu_0426</name>
</gene>
<reference evidence="1 2" key="2">
    <citation type="journal article" date="2011" name="Stand. Genomic Sci.">
        <title>Complete genome sequence of Desulfurococcus mucosus type strain (O7/1).</title>
        <authorList>
            <person name="Wirth R."/>
            <person name="Chertkov O."/>
            <person name="Held B."/>
            <person name="Lapidus A."/>
            <person name="Nolan M."/>
            <person name="Lucas S."/>
            <person name="Hammon N."/>
            <person name="Deshpande S."/>
            <person name="Cheng J.F."/>
            <person name="Tapia R."/>
            <person name="Han C."/>
            <person name="Goodwin L."/>
            <person name="Pitluck S."/>
            <person name="Liolios K."/>
            <person name="Ioanna P."/>
            <person name="Ivanova N."/>
            <person name="Mavromatis K."/>
            <person name="Mikhailova N."/>
            <person name="Pati A."/>
            <person name="Chen A."/>
            <person name="Palaniappan K."/>
            <person name="Land M."/>
            <person name="Hauser L."/>
            <person name="Chang Y.J."/>
            <person name="Jeffries C.D."/>
            <person name="Bilek Y."/>
            <person name="Hader T."/>
            <person name="Rohde M."/>
            <person name="Spring S."/>
            <person name="Sikorski J."/>
            <person name="Goker M."/>
            <person name="Woyke T."/>
            <person name="Bristow J."/>
            <person name="Eisen J.A."/>
            <person name="Markowitz V."/>
            <person name="Hugenholtz P."/>
            <person name="Kyrpides N.C."/>
            <person name="Klenk H.P."/>
        </authorList>
    </citation>
    <scope>NUCLEOTIDE SEQUENCE [LARGE SCALE GENOMIC DNA]</scope>
    <source>
        <strain evidence="2">ATCC 35584 / DSM 2162 / JCM 9187 / O7/1</strain>
    </source>
</reference>
<dbReference type="Proteomes" id="UP000001068">
    <property type="component" value="Chromosome"/>
</dbReference>
<protein>
    <submittedName>
        <fullName evidence="1">Uncharacterized protein</fullName>
    </submittedName>
</protein>
<proteinExistence type="predicted"/>
<evidence type="ECO:0000313" key="1">
    <source>
        <dbReference type="EMBL" id="ADV64744.1"/>
    </source>
</evidence>
<sequence length="96" mass="10745">MHLLILRGTERWALEVSKHLSRMLKSSISIVSFCTGLEDYGASRVKVPSLVRYLAEAKSVEALFVPSIYYKHVSKKLALLSGSRALSQAGRRYKCS</sequence>
<accession>E8R8B8</accession>
<dbReference type="KEGG" id="dmu:Desmu_0426"/>
<keyword evidence="2" id="KW-1185">Reference proteome</keyword>
<name>E8R8B8_DESM0</name>
<dbReference type="EMBL" id="CP002363">
    <property type="protein sequence ID" value="ADV64744.1"/>
    <property type="molecule type" value="Genomic_DNA"/>
</dbReference>
<reference evidence="2" key="1">
    <citation type="submission" date="2010-11" db="EMBL/GenBank/DDBJ databases">
        <title>The complete genome of Desulfurococcus mucosus DSM 2162.</title>
        <authorList>
            <consortium name="US DOE Joint Genome Institute (JGI-PGF)"/>
            <person name="Lucas S."/>
            <person name="Copeland A."/>
            <person name="Lapidus A."/>
            <person name="Bruce D."/>
            <person name="Goodwin L."/>
            <person name="Pitluck S."/>
            <person name="Kyrpides N."/>
            <person name="Mavromatis K."/>
            <person name="Pagani I."/>
            <person name="Ivanova N."/>
            <person name="Ovchinnikova G."/>
            <person name="Chertkov O."/>
            <person name="Held B."/>
            <person name="Brettin T."/>
            <person name="Detter J.C."/>
            <person name="Tapia R."/>
            <person name="Han C."/>
            <person name="Land M."/>
            <person name="Hauser L."/>
            <person name="Markowitz V."/>
            <person name="Cheng J.-F."/>
            <person name="Hugenholtz P."/>
            <person name="Woyke T."/>
            <person name="Wu D."/>
            <person name="Wirth R."/>
            <person name="Bilek Y."/>
            <person name="Hader T."/>
            <person name="Klenk H.-P."/>
            <person name="Eisen J.A."/>
        </authorList>
    </citation>
    <scope>NUCLEOTIDE SEQUENCE [LARGE SCALE GENOMIC DNA]</scope>
    <source>
        <strain evidence="2">ATCC 35584 / DSM 2162 / JCM 9187 / O7/1</strain>
    </source>
</reference>
<organism evidence="1 2">
    <name type="scientific">Desulfurococcus mucosus (strain ATCC 35584 / DSM 2162 / JCM 9187 / O7/1)</name>
    <dbReference type="NCBI Taxonomy" id="765177"/>
    <lineage>
        <taxon>Archaea</taxon>
        <taxon>Thermoproteota</taxon>
        <taxon>Thermoprotei</taxon>
        <taxon>Desulfurococcales</taxon>
        <taxon>Desulfurococcaceae</taxon>
        <taxon>Desulfurococcus</taxon>
    </lineage>
</organism>
<dbReference type="STRING" id="765177.Desmu_0426"/>